<dbReference type="AlphaFoldDB" id="A0AAE1U2J1"/>
<sequence>MTRYQHSWGMGRNLPGPHGWNSFPQLTDSLLTLTTKPVNIQDDTIHCIEMFVVLLYDRTMESIHGRQRGQKELTLRQEELCPPHPTNYDALKQQDGYVWGQALVP</sequence>
<name>A0AAE1U2J1_9EUCA</name>
<dbReference type="Proteomes" id="UP001292094">
    <property type="component" value="Unassembled WGS sequence"/>
</dbReference>
<gene>
    <name evidence="1" type="ORF">Pmani_020486</name>
</gene>
<comment type="caution">
    <text evidence="1">The sequence shown here is derived from an EMBL/GenBank/DDBJ whole genome shotgun (WGS) entry which is preliminary data.</text>
</comment>
<evidence type="ECO:0000313" key="2">
    <source>
        <dbReference type="Proteomes" id="UP001292094"/>
    </source>
</evidence>
<accession>A0AAE1U2J1</accession>
<proteinExistence type="predicted"/>
<evidence type="ECO:0000313" key="1">
    <source>
        <dbReference type="EMBL" id="KAK4307773.1"/>
    </source>
</evidence>
<dbReference type="EMBL" id="JAWZYT010001969">
    <property type="protein sequence ID" value="KAK4307773.1"/>
    <property type="molecule type" value="Genomic_DNA"/>
</dbReference>
<keyword evidence="2" id="KW-1185">Reference proteome</keyword>
<protein>
    <submittedName>
        <fullName evidence="1">Uncharacterized protein</fullName>
    </submittedName>
</protein>
<organism evidence="1 2">
    <name type="scientific">Petrolisthes manimaculis</name>
    <dbReference type="NCBI Taxonomy" id="1843537"/>
    <lineage>
        <taxon>Eukaryota</taxon>
        <taxon>Metazoa</taxon>
        <taxon>Ecdysozoa</taxon>
        <taxon>Arthropoda</taxon>
        <taxon>Crustacea</taxon>
        <taxon>Multicrustacea</taxon>
        <taxon>Malacostraca</taxon>
        <taxon>Eumalacostraca</taxon>
        <taxon>Eucarida</taxon>
        <taxon>Decapoda</taxon>
        <taxon>Pleocyemata</taxon>
        <taxon>Anomura</taxon>
        <taxon>Galatheoidea</taxon>
        <taxon>Porcellanidae</taxon>
        <taxon>Petrolisthes</taxon>
    </lineage>
</organism>
<reference evidence="1" key="1">
    <citation type="submission" date="2023-11" db="EMBL/GenBank/DDBJ databases">
        <title>Genome assemblies of two species of porcelain crab, Petrolisthes cinctipes and Petrolisthes manimaculis (Anomura: Porcellanidae).</title>
        <authorList>
            <person name="Angst P."/>
        </authorList>
    </citation>
    <scope>NUCLEOTIDE SEQUENCE</scope>
    <source>
        <strain evidence="1">PB745_02</strain>
        <tissue evidence="1">Gill</tissue>
    </source>
</reference>